<feature type="region of interest" description="Disordered" evidence="1">
    <location>
        <begin position="299"/>
        <end position="321"/>
    </location>
</feature>
<evidence type="ECO:0000259" key="2">
    <source>
        <dbReference type="PROSITE" id="PS50042"/>
    </source>
</evidence>
<accession>A0AB34JC22</accession>
<feature type="compositionally biased region" description="Polar residues" evidence="1">
    <location>
        <begin position="61"/>
        <end position="73"/>
    </location>
</feature>
<organism evidence="3 4">
    <name type="scientific">Prymnesium parvum</name>
    <name type="common">Toxic golden alga</name>
    <dbReference type="NCBI Taxonomy" id="97485"/>
    <lineage>
        <taxon>Eukaryota</taxon>
        <taxon>Haptista</taxon>
        <taxon>Haptophyta</taxon>
        <taxon>Prymnesiophyceae</taxon>
        <taxon>Prymnesiales</taxon>
        <taxon>Prymnesiaceae</taxon>
        <taxon>Prymnesium</taxon>
    </lineage>
</organism>
<dbReference type="PROSITE" id="PS50042">
    <property type="entry name" value="CNMP_BINDING_3"/>
    <property type="match status" value="1"/>
</dbReference>
<evidence type="ECO:0000313" key="3">
    <source>
        <dbReference type="EMBL" id="KAL1518608.1"/>
    </source>
</evidence>
<evidence type="ECO:0000313" key="4">
    <source>
        <dbReference type="Proteomes" id="UP001515480"/>
    </source>
</evidence>
<evidence type="ECO:0000256" key="1">
    <source>
        <dbReference type="SAM" id="MobiDB-lite"/>
    </source>
</evidence>
<dbReference type="PANTHER" id="PTHR23011">
    <property type="entry name" value="CYCLIC NUCLEOTIDE-BINDING DOMAIN CONTAINING PROTEIN"/>
    <property type="match status" value="1"/>
</dbReference>
<dbReference type="InterPro" id="IPR014710">
    <property type="entry name" value="RmlC-like_jellyroll"/>
</dbReference>
<dbReference type="InterPro" id="IPR000595">
    <property type="entry name" value="cNMP-bd_dom"/>
</dbReference>
<dbReference type="Pfam" id="PF00027">
    <property type="entry name" value="cNMP_binding"/>
    <property type="match status" value="1"/>
</dbReference>
<feature type="domain" description="Cyclic nucleotide-binding" evidence="2">
    <location>
        <begin position="471"/>
        <end position="560"/>
    </location>
</feature>
<keyword evidence="4" id="KW-1185">Reference proteome</keyword>
<dbReference type="AlphaFoldDB" id="A0AB34JC22"/>
<feature type="compositionally biased region" description="Acidic residues" evidence="1">
    <location>
        <begin position="390"/>
        <end position="404"/>
    </location>
</feature>
<dbReference type="InterPro" id="IPR018490">
    <property type="entry name" value="cNMP-bd_dom_sf"/>
</dbReference>
<dbReference type="CDD" id="cd00038">
    <property type="entry name" value="CAP_ED"/>
    <property type="match status" value="1"/>
</dbReference>
<gene>
    <name evidence="3" type="ORF">AB1Y20_002896</name>
</gene>
<feature type="compositionally biased region" description="Basic and acidic residues" evidence="1">
    <location>
        <begin position="33"/>
        <end position="43"/>
    </location>
</feature>
<dbReference type="SMART" id="SM00100">
    <property type="entry name" value="cNMP"/>
    <property type="match status" value="1"/>
</dbReference>
<reference evidence="3 4" key="1">
    <citation type="journal article" date="2024" name="Science">
        <title>Giant polyketide synthase enzymes in the biosynthesis of giant marine polyether toxins.</title>
        <authorList>
            <person name="Fallon T.R."/>
            <person name="Shende V.V."/>
            <person name="Wierzbicki I.H."/>
            <person name="Pendleton A.L."/>
            <person name="Watervoot N.F."/>
            <person name="Auber R.P."/>
            <person name="Gonzalez D.J."/>
            <person name="Wisecaver J.H."/>
            <person name="Moore B.S."/>
        </authorList>
    </citation>
    <scope>NUCLEOTIDE SEQUENCE [LARGE SCALE GENOMIC DNA]</scope>
    <source>
        <strain evidence="3 4">12B1</strain>
    </source>
</reference>
<dbReference type="SUPFAM" id="SSF51206">
    <property type="entry name" value="cAMP-binding domain-like"/>
    <property type="match status" value="1"/>
</dbReference>
<name>A0AB34JC22_PRYPA</name>
<feature type="region of interest" description="Disordered" evidence="1">
    <location>
        <begin position="351"/>
        <end position="419"/>
    </location>
</feature>
<sequence length="589" mass="65401">MHKGHDSPLPALTQLLPWLNVTDPRPSSAVGRSRSDLPDDRLHHAPHAPHAPHERSRSHGPPSTSRQPSSTDATRPPPKGRSLSARGHEAIASPRTPRFKLQHAPSHEGEQPPAECAAPLDAPRALPRRKGREPRLIRDSTNDWMLDHRLPGVMVCERAMPADPPSHEELRAPRAVSFGETAEDEAAAAQAIADQALERHRRRRLSRMPVTPIDPEQVAEEHLCERYAEERMSEPTALRAWLRDKVDAAPGSQCTEETGWNHYINGVESDSAHLHALTQQRKRLSTMPGTDPRLRHALKTSGSHRASAAQDGGGVERPLLPRPMSEYLGVLGEDKRALTCRHFKSPLATCNEETSPLESPVVKQGGLLTARKRRSTRHNPSSCRRSSCSESEEGAEEAEDDVTDGEPGSPCTPRSSLANKQKRMEPQFFFSKVRLLQVVAAVPWLANEPTIKLVRLCRRAQHKVVSRYTAICREGGAGSHFYVLLEGSARMSSSLLKLDYELSKGECFGESVLMGDRCRRATVVALTQCSLLQFFMEDVERAQIDLTELSIRYRIQLLSSNSIFASFPEEKILRPLAMMTGVRDFQACA</sequence>
<dbReference type="EMBL" id="JBGBPQ010000010">
    <property type="protein sequence ID" value="KAL1518608.1"/>
    <property type="molecule type" value="Genomic_DNA"/>
</dbReference>
<feature type="region of interest" description="Disordered" evidence="1">
    <location>
        <begin position="1"/>
        <end position="137"/>
    </location>
</feature>
<comment type="caution">
    <text evidence="3">The sequence shown here is derived from an EMBL/GenBank/DDBJ whole genome shotgun (WGS) entry which is preliminary data.</text>
</comment>
<dbReference type="PANTHER" id="PTHR23011:SF28">
    <property type="entry name" value="CYCLIC NUCLEOTIDE-BINDING DOMAIN CONTAINING PROTEIN"/>
    <property type="match status" value="1"/>
</dbReference>
<dbReference type="Gene3D" id="2.60.120.10">
    <property type="entry name" value="Jelly Rolls"/>
    <property type="match status" value="1"/>
</dbReference>
<dbReference type="Proteomes" id="UP001515480">
    <property type="component" value="Unassembled WGS sequence"/>
</dbReference>
<protein>
    <recommendedName>
        <fullName evidence="2">Cyclic nucleotide-binding domain-containing protein</fullName>
    </recommendedName>
</protein>
<proteinExistence type="predicted"/>